<evidence type="ECO:0000256" key="2">
    <source>
        <dbReference type="ARBA" id="ARBA00022679"/>
    </source>
</evidence>
<dbReference type="OMA" id="TAENWGC"/>
<dbReference type="PANTHER" id="PTHR11088">
    <property type="entry name" value="TRNA DIMETHYLALLYLTRANSFERASE"/>
    <property type="match status" value="1"/>
</dbReference>
<name>A0A8W8LYD6_MAGGI</name>
<feature type="compositionally biased region" description="Basic and acidic residues" evidence="5">
    <location>
        <begin position="529"/>
        <end position="545"/>
    </location>
</feature>
<dbReference type="EnsemblMetazoa" id="G3042.6">
    <property type="protein sequence ID" value="G3042.6:cds"/>
    <property type="gene ID" value="G3042"/>
</dbReference>
<evidence type="ECO:0000256" key="1">
    <source>
        <dbReference type="ARBA" id="ARBA00005842"/>
    </source>
</evidence>
<protein>
    <recommendedName>
        <fullName evidence="6">C2H2-type domain-containing protein</fullName>
    </recommendedName>
</protein>
<evidence type="ECO:0000256" key="4">
    <source>
        <dbReference type="ARBA" id="ARBA00022840"/>
    </source>
</evidence>
<feature type="region of interest" description="Disordered" evidence="5">
    <location>
        <begin position="133"/>
        <end position="173"/>
    </location>
</feature>
<dbReference type="Gene3D" id="1.10.20.140">
    <property type="match status" value="1"/>
</dbReference>
<evidence type="ECO:0000256" key="5">
    <source>
        <dbReference type="SAM" id="MobiDB-lite"/>
    </source>
</evidence>
<dbReference type="AlphaFoldDB" id="A0A8W8LYD6"/>
<evidence type="ECO:0000313" key="7">
    <source>
        <dbReference type="EnsemblMetazoa" id="G3042.11:cds"/>
    </source>
</evidence>
<dbReference type="GO" id="GO:0005739">
    <property type="term" value="C:mitochondrion"/>
    <property type="evidence" value="ECO:0007669"/>
    <property type="project" value="TreeGrafter"/>
</dbReference>
<keyword evidence="3" id="KW-0547">Nucleotide-binding</keyword>
<dbReference type="GO" id="GO:0006400">
    <property type="term" value="P:tRNA modification"/>
    <property type="evidence" value="ECO:0007669"/>
    <property type="project" value="TreeGrafter"/>
</dbReference>
<proteinExistence type="inferred from homology"/>
<dbReference type="Pfam" id="PF01715">
    <property type="entry name" value="IPPT"/>
    <property type="match status" value="1"/>
</dbReference>
<dbReference type="InterPro" id="IPR039657">
    <property type="entry name" value="Dimethylallyltransferase"/>
</dbReference>
<dbReference type="InterPro" id="IPR013087">
    <property type="entry name" value="Znf_C2H2_type"/>
</dbReference>
<dbReference type="OrthoDB" id="775260at2759"/>
<dbReference type="InterPro" id="IPR027417">
    <property type="entry name" value="P-loop_NTPase"/>
</dbReference>
<keyword evidence="8" id="KW-1185">Reference proteome</keyword>
<dbReference type="PANTHER" id="PTHR11088:SF89">
    <property type="entry name" value="TRNA DIMETHYLALLYLTRANSFERASE"/>
    <property type="match status" value="1"/>
</dbReference>
<dbReference type="Gene3D" id="3.40.50.300">
    <property type="entry name" value="P-loop containing nucleotide triphosphate hydrolases"/>
    <property type="match status" value="1"/>
</dbReference>
<keyword evidence="4" id="KW-0067">ATP-binding</keyword>
<dbReference type="InterPro" id="IPR036236">
    <property type="entry name" value="Znf_C2H2_sf"/>
</dbReference>
<reference evidence="7" key="1">
    <citation type="submission" date="2022-08" db="UniProtKB">
        <authorList>
            <consortium name="EnsemblMetazoa"/>
        </authorList>
    </citation>
    <scope>IDENTIFICATION</scope>
    <source>
        <strain evidence="7">05x7-T-G4-1.051#20</strain>
    </source>
</reference>
<dbReference type="GO" id="GO:0005524">
    <property type="term" value="F:ATP binding"/>
    <property type="evidence" value="ECO:0007669"/>
    <property type="project" value="UniProtKB-KW"/>
</dbReference>
<dbReference type="PROSITE" id="PS00028">
    <property type="entry name" value="ZINC_FINGER_C2H2_1"/>
    <property type="match status" value="1"/>
</dbReference>
<accession>A0A8W8LYD6</accession>
<dbReference type="EnsemblMetazoa" id="G3042.11">
    <property type="protein sequence ID" value="G3042.11:cds"/>
    <property type="gene ID" value="G3042"/>
</dbReference>
<dbReference type="InterPro" id="IPR018022">
    <property type="entry name" value="IPT"/>
</dbReference>
<dbReference type="Gene3D" id="3.30.160.60">
    <property type="entry name" value="Classic Zinc Finger"/>
    <property type="match status" value="1"/>
</dbReference>
<feature type="compositionally biased region" description="Basic and acidic residues" evidence="5">
    <location>
        <begin position="133"/>
        <end position="151"/>
    </location>
</feature>
<sequence length="545" mass="62918">MAASIRTPLRVPVVFILGATGTGKSKLALEIGSKFNGEIISTDSMQIYKGLDIVTNKVTVEEQEICPHHMINYLSPLEENHHVHQFRNKALPIIEKLLNDKKMPIIVGGTNYYIESLLWNTLIKSEDVERVKQQPENLKHVKEARENKDSGVSEAEEDGEETNRPRTERDSVYQDLDTETLYKRLQEVDPVYASRTHPNNRRKLLRALEVFDVHGTPMSEIHKAQRIESPSNVGELRYPNTCVLWVQSEQSVLDDRTNKRVNTMIERGLIQELLDFHKEFNAKRTQENRELDYTTGIFQSIGFKEFHEYLILPEEEKHSERGKLLFEKGVENMKIATRQYARRQIYWIKNRLLRNKGHNYPPVYSMDSTDVSHWTEKVHDPAVQIVQDYMNGVVPQQEPLPLQEYDNGAEFNECKACNKTFVMRKEWNIHIKSAKHKKRLRSLRKRFHDTCDILDQFKEKKSMERETTLAEMTSRTANIATDSVDGVMRDCVASDISDKEAGPRDIKSLDTGTGAVNLRDMVGTSNEQSEDKGESVSDVRDKVLF</sequence>
<evidence type="ECO:0000256" key="3">
    <source>
        <dbReference type="ARBA" id="ARBA00022741"/>
    </source>
</evidence>
<comment type="similarity">
    <text evidence="1">Belongs to the IPP transferase family.</text>
</comment>
<feature type="compositionally biased region" description="Basic and acidic residues" evidence="5">
    <location>
        <begin position="161"/>
        <end position="172"/>
    </location>
</feature>
<keyword evidence="2" id="KW-0808">Transferase</keyword>
<dbReference type="GO" id="GO:0052381">
    <property type="term" value="F:tRNA dimethylallyltransferase activity"/>
    <property type="evidence" value="ECO:0007669"/>
    <property type="project" value="InterPro"/>
</dbReference>
<evidence type="ECO:0000259" key="6">
    <source>
        <dbReference type="PROSITE" id="PS00028"/>
    </source>
</evidence>
<dbReference type="EnsemblMetazoa" id="G3042.12">
    <property type="protein sequence ID" value="G3042.12:cds"/>
    <property type="gene ID" value="G3042"/>
</dbReference>
<organism evidence="7 8">
    <name type="scientific">Magallana gigas</name>
    <name type="common">Pacific oyster</name>
    <name type="synonym">Crassostrea gigas</name>
    <dbReference type="NCBI Taxonomy" id="29159"/>
    <lineage>
        <taxon>Eukaryota</taxon>
        <taxon>Metazoa</taxon>
        <taxon>Spiralia</taxon>
        <taxon>Lophotrochozoa</taxon>
        <taxon>Mollusca</taxon>
        <taxon>Bivalvia</taxon>
        <taxon>Autobranchia</taxon>
        <taxon>Pteriomorphia</taxon>
        <taxon>Ostreida</taxon>
        <taxon>Ostreoidea</taxon>
        <taxon>Ostreidae</taxon>
        <taxon>Magallana</taxon>
    </lineage>
</organism>
<evidence type="ECO:0000313" key="8">
    <source>
        <dbReference type="Proteomes" id="UP000005408"/>
    </source>
</evidence>
<dbReference type="Proteomes" id="UP000005408">
    <property type="component" value="Unassembled WGS sequence"/>
</dbReference>
<dbReference type="EnsemblMetazoa" id="G3042.2">
    <property type="protein sequence ID" value="G3042.2:cds"/>
    <property type="gene ID" value="G3042"/>
</dbReference>
<dbReference type="HAMAP" id="MF_00185">
    <property type="entry name" value="IPP_trans"/>
    <property type="match status" value="1"/>
</dbReference>
<dbReference type="SUPFAM" id="SSF57667">
    <property type="entry name" value="beta-beta-alpha zinc fingers"/>
    <property type="match status" value="1"/>
</dbReference>
<feature type="domain" description="C2H2-type" evidence="6">
    <location>
        <begin position="414"/>
        <end position="436"/>
    </location>
</feature>
<feature type="region of interest" description="Disordered" evidence="5">
    <location>
        <begin position="520"/>
        <end position="545"/>
    </location>
</feature>
<dbReference type="SUPFAM" id="SSF52540">
    <property type="entry name" value="P-loop containing nucleoside triphosphate hydrolases"/>
    <property type="match status" value="1"/>
</dbReference>